<reference evidence="1 2" key="1">
    <citation type="submission" date="2023-01" db="EMBL/GenBank/DDBJ databases">
        <title>Pseudomonas SA3-5T sp. nov., isolated from tidal flat sediment.</title>
        <authorList>
            <person name="Kim H.S."/>
            <person name="Kim J.-S."/>
            <person name="Suh M.K."/>
            <person name="Eom M.K."/>
            <person name="Lee J.-S."/>
        </authorList>
    </citation>
    <scope>NUCLEOTIDE SEQUENCE [LARGE SCALE GENOMIC DNA]</scope>
    <source>
        <strain evidence="1 2">SA3-5</strain>
    </source>
</reference>
<name>A0ABT4XAU7_9PSED</name>
<keyword evidence="2" id="KW-1185">Reference proteome</keyword>
<dbReference type="RefSeq" id="WP_271346394.1">
    <property type="nucleotide sequence ID" value="NZ_JAQJZJ010000001.1"/>
</dbReference>
<evidence type="ECO:0000313" key="2">
    <source>
        <dbReference type="Proteomes" id="UP001212042"/>
    </source>
</evidence>
<sequence length="199" mass="22336">MSSKPPIDWESIERDYRAGLLSVREIASARSTSHTAINKRAKRDGWDRDLKAKIKARADALVSKQEVSTQVSTAGAETEREIVESNALAIVSVRMSHRTDISRSRRLANALLEELEGMTGSRELFAQLGVLLASPDGNGQDKLSELYHKVIALPGRSKVLKELSDTLKTMITLERQAYNLDDQQHEDTYEDRLKRLMSD</sequence>
<dbReference type="Proteomes" id="UP001212042">
    <property type="component" value="Unassembled WGS sequence"/>
</dbReference>
<proteinExistence type="predicted"/>
<dbReference type="EMBL" id="JAQJZJ010000001">
    <property type="protein sequence ID" value="MDA7085489.1"/>
    <property type="molecule type" value="Genomic_DNA"/>
</dbReference>
<organism evidence="1 2">
    <name type="scientific">Pseudomonas aestuarii</name>
    <dbReference type="NCBI Taxonomy" id="3018340"/>
    <lineage>
        <taxon>Bacteria</taxon>
        <taxon>Pseudomonadati</taxon>
        <taxon>Pseudomonadota</taxon>
        <taxon>Gammaproteobacteria</taxon>
        <taxon>Pseudomonadales</taxon>
        <taxon>Pseudomonadaceae</taxon>
        <taxon>Pseudomonas</taxon>
    </lineage>
</organism>
<accession>A0ABT4XAU7</accession>
<gene>
    <name evidence="1" type="ORF">PH586_03665</name>
</gene>
<evidence type="ECO:0000313" key="1">
    <source>
        <dbReference type="EMBL" id="MDA7085489.1"/>
    </source>
</evidence>
<comment type="caution">
    <text evidence="1">The sequence shown here is derived from an EMBL/GenBank/DDBJ whole genome shotgun (WGS) entry which is preliminary data.</text>
</comment>
<protein>
    <recommendedName>
        <fullName evidence="3">Phage protein</fullName>
    </recommendedName>
</protein>
<evidence type="ECO:0008006" key="3">
    <source>
        <dbReference type="Google" id="ProtNLM"/>
    </source>
</evidence>